<reference evidence="2" key="1">
    <citation type="submission" date="2022-08" db="EMBL/GenBank/DDBJ databases">
        <title>Genomic Encyclopedia of Type Strains, Phase V (KMG-V): Genome sequencing to study the core and pangenomes of soil and plant-associated prokaryotes.</title>
        <authorList>
            <person name="Whitman W."/>
        </authorList>
    </citation>
    <scope>NUCLEOTIDE SEQUENCE</scope>
    <source>
        <strain evidence="2">SP3049</strain>
    </source>
</reference>
<protein>
    <submittedName>
        <fullName evidence="2">Uncharacterized protein</fullName>
    </submittedName>
</protein>
<evidence type="ECO:0000313" key="2">
    <source>
        <dbReference type="EMBL" id="MCS3711791.1"/>
    </source>
</evidence>
<gene>
    <name evidence="2" type="ORF">GGP61_003426</name>
</gene>
<feature type="compositionally biased region" description="Acidic residues" evidence="1">
    <location>
        <begin position="13"/>
        <end position="24"/>
    </location>
</feature>
<sequence>MTQDEQSPGGDVPPEELDYPDEDVWTLPPTPKDKEVDGEEEDAELAKKHEDA</sequence>
<feature type="region of interest" description="Disordered" evidence="1">
    <location>
        <begin position="1"/>
        <end position="52"/>
    </location>
</feature>
<proteinExistence type="predicted"/>
<dbReference type="EMBL" id="JANUAE010000018">
    <property type="protein sequence ID" value="MCS3711791.1"/>
    <property type="molecule type" value="Genomic_DNA"/>
</dbReference>
<accession>A0A9X2TJ05</accession>
<comment type="caution">
    <text evidence="2">The sequence shown here is derived from an EMBL/GenBank/DDBJ whole genome shotgun (WGS) entry which is preliminary data.</text>
</comment>
<dbReference type="RefSeq" id="WP_259088156.1">
    <property type="nucleotide sequence ID" value="NZ_JANTZP010000017.1"/>
</dbReference>
<name>A0A9X2TJ05_9BACT</name>
<organism evidence="2 3">
    <name type="scientific">Salinibacter ruber</name>
    <dbReference type="NCBI Taxonomy" id="146919"/>
    <lineage>
        <taxon>Bacteria</taxon>
        <taxon>Pseudomonadati</taxon>
        <taxon>Rhodothermota</taxon>
        <taxon>Rhodothermia</taxon>
        <taxon>Rhodothermales</taxon>
        <taxon>Salinibacteraceae</taxon>
        <taxon>Salinibacter</taxon>
    </lineage>
</organism>
<dbReference type="AlphaFoldDB" id="A0A9X2TJ05"/>
<evidence type="ECO:0000313" key="3">
    <source>
        <dbReference type="Proteomes" id="UP001155057"/>
    </source>
</evidence>
<evidence type="ECO:0000256" key="1">
    <source>
        <dbReference type="SAM" id="MobiDB-lite"/>
    </source>
</evidence>
<dbReference type="Proteomes" id="UP001155057">
    <property type="component" value="Unassembled WGS sequence"/>
</dbReference>